<keyword evidence="2" id="KW-1185">Reference proteome</keyword>
<dbReference type="STRING" id="1179773.BN6_23680"/>
<dbReference type="AlphaFoldDB" id="K0JUR7"/>
<dbReference type="KEGG" id="sesp:BN6_23680"/>
<proteinExistence type="predicted"/>
<evidence type="ECO:0000313" key="1">
    <source>
        <dbReference type="EMBL" id="CCH29686.1"/>
    </source>
</evidence>
<protein>
    <submittedName>
        <fullName evidence="1">Uncharacterized protein</fullName>
    </submittedName>
</protein>
<dbReference type="eggNOG" id="ENOG50309MX">
    <property type="taxonomic scope" value="Bacteria"/>
</dbReference>
<reference evidence="1 2" key="1">
    <citation type="journal article" date="2012" name="BMC Genomics">
        <title>Complete genome sequence of Saccharothrix espanaensis DSM 44229T and comparison to the other completely sequenced Pseudonocardiaceae.</title>
        <authorList>
            <person name="Strobel T."/>
            <person name="Al-Dilaimi A."/>
            <person name="Blom J."/>
            <person name="Gessner A."/>
            <person name="Kalinowski J."/>
            <person name="Luzhetska M."/>
            <person name="Puhler A."/>
            <person name="Szczepanowski R."/>
            <person name="Bechthold A."/>
            <person name="Ruckert C."/>
        </authorList>
    </citation>
    <scope>NUCLEOTIDE SEQUENCE [LARGE SCALE GENOMIC DNA]</scope>
    <source>
        <strain evidence="2">ATCC 51144 / DSM 44229 / JCM 9112 / NBRC 15066 / NRRL 15764</strain>
    </source>
</reference>
<dbReference type="EMBL" id="HE804045">
    <property type="protein sequence ID" value="CCH29686.1"/>
    <property type="molecule type" value="Genomic_DNA"/>
</dbReference>
<dbReference type="RefSeq" id="WP_015099798.1">
    <property type="nucleotide sequence ID" value="NC_019673.1"/>
</dbReference>
<accession>K0JUR7</accession>
<sequence>MGTNAGATFSGALRCAIRASGLTLQAVQARLTRRGTPVSVAALSSWQSGTNRPERPGSLRAVTELEVLLGLESGALITLLGPRRPRGRHTAGHPRSDVLPQSAAVAELVDQISPEKFDGIRLLYVEEHVRVNPDRTLREVRTRSVAEAVRDGVSRCFSVNFADSADDLDLVRTEAVDRCRLGRVRRDHARRVVGAELLLERSYRSGEVFSLEYRSIMGQPVFDREYFRAFTTPVALYVLQVSFDQTMLPIRCHRFEAPTWSQPRADREISLVDRRSALVAAQDVKSGMYGVRWEWT</sequence>
<dbReference type="Proteomes" id="UP000006281">
    <property type="component" value="Chromosome"/>
</dbReference>
<dbReference type="OrthoDB" id="3690688at2"/>
<name>K0JUR7_SACES</name>
<gene>
    <name evidence="1" type="ordered locus">BN6_23680</name>
</gene>
<organism evidence="1 2">
    <name type="scientific">Saccharothrix espanaensis (strain ATCC 51144 / DSM 44229 / JCM 9112 / NBRC 15066 / NRRL 15764)</name>
    <dbReference type="NCBI Taxonomy" id="1179773"/>
    <lineage>
        <taxon>Bacteria</taxon>
        <taxon>Bacillati</taxon>
        <taxon>Actinomycetota</taxon>
        <taxon>Actinomycetes</taxon>
        <taxon>Pseudonocardiales</taxon>
        <taxon>Pseudonocardiaceae</taxon>
        <taxon>Saccharothrix</taxon>
    </lineage>
</organism>
<evidence type="ECO:0000313" key="2">
    <source>
        <dbReference type="Proteomes" id="UP000006281"/>
    </source>
</evidence>
<dbReference type="PATRIC" id="fig|1179773.3.peg.2368"/>
<dbReference type="HOGENOM" id="CLU_055999_0_0_11"/>